<reference evidence="1" key="1">
    <citation type="journal article" date="2021" name="Environ. Microbiol.">
        <title>Gene family expansions and transcriptome signatures uncover fungal adaptations to wood decay.</title>
        <authorList>
            <person name="Hage H."/>
            <person name="Miyauchi S."/>
            <person name="Viragh M."/>
            <person name="Drula E."/>
            <person name="Min B."/>
            <person name="Chaduli D."/>
            <person name="Navarro D."/>
            <person name="Favel A."/>
            <person name="Norest M."/>
            <person name="Lesage-Meessen L."/>
            <person name="Balint B."/>
            <person name="Merenyi Z."/>
            <person name="de Eugenio L."/>
            <person name="Morin E."/>
            <person name="Martinez A.T."/>
            <person name="Baldrian P."/>
            <person name="Stursova M."/>
            <person name="Martinez M.J."/>
            <person name="Novotny C."/>
            <person name="Magnuson J.K."/>
            <person name="Spatafora J.W."/>
            <person name="Maurice S."/>
            <person name="Pangilinan J."/>
            <person name="Andreopoulos W."/>
            <person name="LaButti K."/>
            <person name="Hundley H."/>
            <person name="Na H."/>
            <person name="Kuo A."/>
            <person name="Barry K."/>
            <person name="Lipzen A."/>
            <person name="Henrissat B."/>
            <person name="Riley R."/>
            <person name="Ahrendt S."/>
            <person name="Nagy L.G."/>
            <person name="Grigoriev I.V."/>
            <person name="Martin F."/>
            <person name="Rosso M.N."/>
        </authorList>
    </citation>
    <scope>NUCLEOTIDE SEQUENCE</scope>
    <source>
        <strain evidence="1">CBS 384.51</strain>
    </source>
</reference>
<proteinExistence type="predicted"/>
<dbReference type="EMBL" id="MU274907">
    <property type="protein sequence ID" value="KAI0090690.1"/>
    <property type="molecule type" value="Genomic_DNA"/>
</dbReference>
<evidence type="ECO:0000313" key="1">
    <source>
        <dbReference type="EMBL" id="KAI0090690.1"/>
    </source>
</evidence>
<name>A0ACB8U8T9_9APHY</name>
<keyword evidence="2" id="KW-1185">Reference proteome</keyword>
<organism evidence="1 2">
    <name type="scientific">Irpex rosettiformis</name>
    <dbReference type="NCBI Taxonomy" id="378272"/>
    <lineage>
        <taxon>Eukaryota</taxon>
        <taxon>Fungi</taxon>
        <taxon>Dikarya</taxon>
        <taxon>Basidiomycota</taxon>
        <taxon>Agaricomycotina</taxon>
        <taxon>Agaricomycetes</taxon>
        <taxon>Polyporales</taxon>
        <taxon>Irpicaceae</taxon>
        <taxon>Irpex</taxon>
    </lineage>
</organism>
<gene>
    <name evidence="1" type="ORF">BDY19DRAFT_992115</name>
</gene>
<protein>
    <submittedName>
        <fullName evidence="1">Uncharacterized protein</fullName>
    </submittedName>
</protein>
<accession>A0ACB8U8T9</accession>
<dbReference type="Proteomes" id="UP001055072">
    <property type="component" value="Unassembled WGS sequence"/>
</dbReference>
<evidence type="ECO:0000313" key="2">
    <source>
        <dbReference type="Proteomes" id="UP001055072"/>
    </source>
</evidence>
<comment type="caution">
    <text evidence="1">The sequence shown here is derived from an EMBL/GenBank/DDBJ whole genome shotgun (WGS) entry which is preliminary data.</text>
</comment>
<sequence>MGTHDFSTKIPNTTPDPTARKCYGVQINANPLKFCNLHGGHFRLEAAFNEPELQKHLLGSDLPVTEFKNHGTKYTIQIHIEGQIKFSKQKYSKYRDSLRTLGGVARQVAEVVKEYIEKTEHNIPNPAKDRWRLGPGYIEFEDIYLKELCQVSKASWQVVLGYHHDRSHEAPQHAPSAAV</sequence>